<keyword evidence="4" id="KW-1185">Reference proteome</keyword>
<dbReference type="PROSITE" id="PS51278">
    <property type="entry name" value="GATASE_TYPE_2"/>
    <property type="match status" value="1"/>
</dbReference>
<dbReference type="InterPro" id="IPR029055">
    <property type="entry name" value="Ntn_hydrolases_N"/>
</dbReference>
<feature type="domain" description="Glutamine amidotransferase type-2" evidence="2">
    <location>
        <begin position="2"/>
        <end position="262"/>
    </location>
</feature>
<dbReference type="PANTHER" id="PTHR43187:SF1">
    <property type="entry name" value="GLUTAMINE AMIDOTRANSFERASE DUG3-RELATED"/>
    <property type="match status" value="1"/>
</dbReference>
<evidence type="ECO:0000313" key="4">
    <source>
        <dbReference type="Proteomes" id="UP001149400"/>
    </source>
</evidence>
<dbReference type="PANTHER" id="PTHR43187">
    <property type="entry name" value="GLUTAMINE AMIDOTRANSFERASE DUG3-RELATED"/>
    <property type="match status" value="1"/>
</dbReference>
<dbReference type="InterPro" id="IPR052373">
    <property type="entry name" value="Gamma-glu_amide_hydrolase"/>
</dbReference>
<keyword evidence="1 3" id="KW-0315">Glutamine amidotransferase</keyword>
<accession>A0ABT5R381</accession>
<evidence type="ECO:0000259" key="2">
    <source>
        <dbReference type="PROSITE" id="PS51278"/>
    </source>
</evidence>
<reference evidence="3" key="1">
    <citation type="submission" date="2021-12" db="EMBL/GenBank/DDBJ databases">
        <title>Enterovibrio ZSDZ35 sp. nov. and Enterovibrio ZSDZ42 sp. nov., isolated from coastal seawater in Qingdao.</title>
        <authorList>
            <person name="Zhang P."/>
        </authorList>
    </citation>
    <scope>NUCLEOTIDE SEQUENCE</scope>
    <source>
        <strain evidence="3">ZSDZ42</strain>
    </source>
</reference>
<comment type="caution">
    <text evidence="3">The sequence shown here is derived from an EMBL/GenBank/DDBJ whole genome shotgun (WGS) entry which is preliminary data.</text>
</comment>
<sequence>MCRWLAYQGKPCFLDEMLHQPNHSLVMQSMEASKAVTAVNADGFGAAWYGEKPTPALYREVLPAWSDANLRSLAEHTRSHRFMAHVRASTGANTSRENCHPFNVKNWLFMHNGQIPEFERVRYQLERQLDEPCYLKRKGTTDSELIFLLLMQHGLEQNPKLALRRVISMIEVEMGNKGINDQPFKAALCISDGHQYWALRYASFGTPPTMFYKSVDSGVVLASEPFELDRHEWKSIPAQSFVEMVGEQVTVTEFSLSAESTE</sequence>
<gene>
    <name evidence="3" type="ORF">LRP50_16415</name>
</gene>
<dbReference type="EMBL" id="JAJUBC010000020">
    <property type="protein sequence ID" value="MDD1794720.1"/>
    <property type="molecule type" value="Genomic_DNA"/>
</dbReference>
<evidence type="ECO:0000256" key="1">
    <source>
        <dbReference type="ARBA" id="ARBA00022962"/>
    </source>
</evidence>
<dbReference type="Pfam" id="PF13230">
    <property type="entry name" value="GATase_4"/>
    <property type="match status" value="1"/>
</dbReference>
<proteinExistence type="predicted"/>
<dbReference type="Gene3D" id="3.60.20.10">
    <property type="entry name" value="Glutamine Phosphoribosylpyrophosphate, subunit 1, domain 1"/>
    <property type="match status" value="1"/>
</dbReference>
<evidence type="ECO:0000313" key="3">
    <source>
        <dbReference type="EMBL" id="MDD1794720.1"/>
    </source>
</evidence>
<organism evidence="3 4">
    <name type="scientific">Enterovibrio gelatinilyticus</name>
    <dbReference type="NCBI Taxonomy" id="2899819"/>
    <lineage>
        <taxon>Bacteria</taxon>
        <taxon>Pseudomonadati</taxon>
        <taxon>Pseudomonadota</taxon>
        <taxon>Gammaproteobacteria</taxon>
        <taxon>Vibrionales</taxon>
        <taxon>Vibrionaceae</taxon>
        <taxon>Enterovibrio</taxon>
    </lineage>
</organism>
<dbReference type="Proteomes" id="UP001149400">
    <property type="component" value="Unassembled WGS sequence"/>
</dbReference>
<dbReference type="InterPro" id="IPR026869">
    <property type="entry name" value="EgtC-like"/>
</dbReference>
<dbReference type="SUPFAM" id="SSF56235">
    <property type="entry name" value="N-terminal nucleophile aminohydrolases (Ntn hydrolases)"/>
    <property type="match status" value="1"/>
</dbReference>
<dbReference type="RefSeq" id="WP_274165545.1">
    <property type="nucleotide sequence ID" value="NZ_JAJUBC010000020.1"/>
</dbReference>
<protein>
    <submittedName>
        <fullName evidence="3">Class II glutamine amidotransferase</fullName>
    </submittedName>
</protein>
<dbReference type="InterPro" id="IPR017932">
    <property type="entry name" value="GATase_2_dom"/>
</dbReference>
<dbReference type="CDD" id="cd01908">
    <property type="entry name" value="YafJ"/>
    <property type="match status" value="1"/>
</dbReference>
<name>A0ABT5R381_9GAMM</name>